<dbReference type="AlphaFoldDB" id="A0A923L9R2"/>
<feature type="transmembrane region" description="Helical" evidence="6">
    <location>
        <begin position="248"/>
        <end position="266"/>
    </location>
</feature>
<keyword evidence="5 6" id="KW-0472">Membrane</keyword>
<dbReference type="Pfam" id="PF03553">
    <property type="entry name" value="Na_H_antiporter"/>
    <property type="match status" value="1"/>
</dbReference>
<evidence type="ECO:0000256" key="6">
    <source>
        <dbReference type="SAM" id="Phobius"/>
    </source>
</evidence>
<dbReference type="EMBL" id="JACOOR010000001">
    <property type="protein sequence ID" value="MBC5658551.1"/>
    <property type="molecule type" value="Genomic_DNA"/>
</dbReference>
<keyword evidence="9" id="KW-1185">Reference proteome</keyword>
<evidence type="ECO:0000256" key="2">
    <source>
        <dbReference type="ARBA" id="ARBA00022475"/>
    </source>
</evidence>
<accession>A0A923L9R2</accession>
<evidence type="ECO:0000313" key="9">
    <source>
        <dbReference type="Proteomes" id="UP000649345"/>
    </source>
</evidence>
<evidence type="ECO:0000259" key="7">
    <source>
        <dbReference type="Pfam" id="PF03553"/>
    </source>
</evidence>
<proteinExistence type="predicted"/>
<reference evidence="8" key="1">
    <citation type="submission" date="2020-08" db="EMBL/GenBank/DDBJ databases">
        <title>Genome public.</title>
        <authorList>
            <person name="Liu C."/>
            <person name="Sun Q."/>
        </authorList>
    </citation>
    <scope>NUCLEOTIDE SEQUENCE</scope>
    <source>
        <strain evidence="8">NSJ-68</strain>
    </source>
</reference>
<feature type="transmembrane region" description="Helical" evidence="6">
    <location>
        <begin position="435"/>
        <end position="453"/>
    </location>
</feature>
<feature type="transmembrane region" description="Helical" evidence="6">
    <location>
        <begin position="378"/>
        <end position="403"/>
    </location>
</feature>
<evidence type="ECO:0000313" key="8">
    <source>
        <dbReference type="EMBL" id="MBC5658551.1"/>
    </source>
</evidence>
<comment type="subcellular location">
    <subcellularLocation>
        <location evidence="1">Cell membrane</location>
        <topology evidence="1">Multi-pass membrane protein</topology>
    </subcellularLocation>
</comment>
<dbReference type="PANTHER" id="PTHR43478:SF1">
    <property type="entry name" value="NA+_H+ ANTIPORTER NHAC-LIKE C-TERMINAL DOMAIN-CONTAINING PROTEIN"/>
    <property type="match status" value="1"/>
</dbReference>
<protein>
    <recommendedName>
        <fullName evidence="7">Na+/H+ antiporter NhaC-like C-terminal domain-containing protein</fullName>
    </recommendedName>
</protein>
<dbReference type="Proteomes" id="UP000649345">
    <property type="component" value="Unassembled WGS sequence"/>
</dbReference>
<feature type="transmembrane region" description="Helical" evidence="6">
    <location>
        <begin position="58"/>
        <end position="80"/>
    </location>
</feature>
<dbReference type="PANTHER" id="PTHR43478">
    <property type="entry name" value="NA+/H+ ANTIPORTER-RELATED"/>
    <property type="match status" value="1"/>
</dbReference>
<feature type="transmembrane region" description="Helical" evidence="6">
    <location>
        <begin position="12"/>
        <end position="38"/>
    </location>
</feature>
<feature type="transmembrane region" description="Helical" evidence="6">
    <location>
        <begin position="108"/>
        <end position="132"/>
    </location>
</feature>
<dbReference type="GO" id="GO:0005886">
    <property type="term" value="C:plasma membrane"/>
    <property type="evidence" value="ECO:0007669"/>
    <property type="project" value="UniProtKB-SubCell"/>
</dbReference>
<feature type="domain" description="Na+/H+ antiporter NhaC-like C-terminal" evidence="7">
    <location>
        <begin position="170"/>
        <end position="452"/>
    </location>
</feature>
<organism evidence="8 9">
    <name type="scientific">Anaerosacchariphilus hominis</name>
    <dbReference type="NCBI Taxonomy" id="2763017"/>
    <lineage>
        <taxon>Bacteria</taxon>
        <taxon>Bacillati</taxon>
        <taxon>Bacillota</taxon>
        <taxon>Clostridia</taxon>
        <taxon>Lachnospirales</taxon>
        <taxon>Lachnospiraceae</taxon>
        <taxon>Anaerosacchariphilus</taxon>
    </lineage>
</organism>
<keyword evidence="3 6" id="KW-0812">Transmembrane</keyword>
<evidence type="ECO:0000256" key="4">
    <source>
        <dbReference type="ARBA" id="ARBA00022989"/>
    </source>
</evidence>
<feature type="transmembrane region" description="Helical" evidence="6">
    <location>
        <begin position="344"/>
        <end position="366"/>
    </location>
</feature>
<evidence type="ECO:0000256" key="5">
    <source>
        <dbReference type="ARBA" id="ARBA00023136"/>
    </source>
</evidence>
<feature type="transmembrane region" description="Helical" evidence="6">
    <location>
        <begin position="272"/>
        <end position="291"/>
    </location>
</feature>
<dbReference type="RefSeq" id="WP_186872746.1">
    <property type="nucleotide sequence ID" value="NZ_JACOOR010000001.1"/>
</dbReference>
<name>A0A923L9R2_9FIRM</name>
<keyword evidence="2" id="KW-1003">Cell membrane</keyword>
<evidence type="ECO:0000256" key="1">
    <source>
        <dbReference type="ARBA" id="ARBA00004651"/>
    </source>
</evidence>
<keyword evidence="4 6" id="KW-1133">Transmembrane helix</keyword>
<evidence type="ECO:0000256" key="3">
    <source>
        <dbReference type="ARBA" id="ARBA00022692"/>
    </source>
</evidence>
<dbReference type="InterPro" id="IPR018461">
    <property type="entry name" value="Na/H_Antiport_NhaC-like_C"/>
</dbReference>
<comment type="caution">
    <text evidence="8">The sequence shown here is derived from an EMBL/GenBank/DDBJ whole genome shotgun (WGS) entry which is preliminary data.</text>
</comment>
<feature type="transmembrane region" description="Helical" evidence="6">
    <location>
        <begin position="303"/>
        <end position="324"/>
    </location>
</feature>
<feature type="transmembrane region" description="Helical" evidence="6">
    <location>
        <begin position="192"/>
        <end position="211"/>
    </location>
</feature>
<sequence length="454" mass="48489">MNYGIYSILPSLAAIILALVTKNVFIALFIALILGNFILNPNLVSVLVGTKDMMVDVFSSHSSTSIIFILLMLGGLFYLIEKAGGLKGFTHFMIAKRSVVKSRMGAELFTWLIGVLMFLDGTMSVMITGAIARPFTRAFKISPEKTAWIVHSTATPMSILIPIAAYGPYIASFIEAQGIADPTSVMVRSIGFNFYCIMAVVGVAVFTLLHIEYGPMKKVEEAYQKENDADGSALVSEVEHPGTGKARYLVIPLAIMIGFALVYFFTAGDSETGLILGIFFGSLYLMLDLAIHKVMKFGETLDVFFQGCGSMTGIVTIMVFAYALSNLLGELGTAEFLSGVLVQLISPTVFTALAFIVTCLLSFSTGTSAGSIAIMMPVLLPMALSLNVSIPLITGAIAGGAVFGDHTSPISDTTVMTCSSSDCDVVSHVKTQLPYALTFAAIAVVIYLVLGFVM</sequence>
<gene>
    <name evidence="8" type="ORF">H8S44_01960</name>
</gene>